<accession>A0ABM0M6X4</accession>
<dbReference type="PANTHER" id="PTHR43313:SF36">
    <property type="entry name" value="D-BETA-HYDROXYBUTYRATE DEHYDROGENASE, MITOCHONDRIAL"/>
    <property type="match status" value="1"/>
</dbReference>
<keyword evidence="3" id="KW-0812">Transmembrane</keyword>
<dbReference type="RefSeq" id="XP_006815765.1">
    <property type="nucleotide sequence ID" value="XM_006815702.1"/>
</dbReference>
<keyword evidence="4" id="KW-1185">Reference proteome</keyword>
<keyword evidence="3" id="KW-0472">Membrane</keyword>
<reference evidence="5" key="1">
    <citation type="submission" date="2025-08" db="UniProtKB">
        <authorList>
            <consortium name="RefSeq"/>
        </authorList>
    </citation>
    <scope>IDENTIFICATION</scope>
    <source>
        <tissue evidence="5">Testes</tissue>
    </source>
</reference>
<name>A0ABM0M6X4_SACKO</name>
<organism evidence="4 5">
    <name type="scientific">Saccoglossus kowalevskii</name>
    <name type="common">Acorn worm</name>
    <dbReference type="NCBI Taxonomy" id="10224"/>
    <lineage>
        <taxon>Eukaryota</taxon>
        <taxon>Metazoa</taxon>
        <taxon>Hemichordata</taxon>
        <taxon>Enteropneusta</taxon>
        <taxon>Harrimaniidae</taxon>
        <taxon>Saccoglossus</taxon>
    </lineage>
</organism>
<feature type="transmembrane region" description="Helical" evidence="3">
    <location>
        <begin position="6"/>
        <end position="23"/>
    </location>
</feature>
<dbReference type="PROSITE" id="PS00061">
    <property type="entry name" value="ADH_SHORT"/>
    <property type="match status" value="1"/>
</dbReference>
<dbReference type="InterPro" id="IPR020904">
    <property type="entry name" value="Sc_DH/Rdtase_CS"/>
</dbReference>
<dbReference type="InterPro" id="IPR002347">
    <property type="entry name" value="SDR_fam"/>
</dbReference>
<keyword evidence="3" id="KW-1133">Transmembrane helix</keyword>
<keyword evidence="1" id="KW-0560">Oxidoreductase</keyword>
<feature type="transmembrane region" description="Helical" evidence="3">
    <location>
        <begin position="35"/>
        <end position="52"/>
    </location>
</feature>
<dbReference type="PRINTS" id="PR00080">
    <property type="entry name" value="SDRFAMILY"/>
</dbReference>
<sequence length="372" mass="41782">MASVNQLIFIALLFVTVPTFLHFSTTLGDGVQPKCLAVIFAVIAAYACIRLLPDRTFGLVSYGVVTPIKKAVLITGCDTGFGHELVKKLDEFRFSTVFAGCLYPDGEGAKKLQAKCSHRVVIVPLDISSDESVAMAMQQVEETLRKRTHDLWAVVNNAGIFQCGDIEFAPLEMFKRLAEVNVYGTVRVTKACLRHIRRHQGRVVIMSSISGLWTIPSNAPYCMTKYALESFTDALRCEMKQWGVKVCAIEPGQYGRATNIGLNRVDEMKEVANKLWDNADDNVKKDYGKGYIDSHVENCKRDLDSCYSDGSPVVMAMLNAVWDTNPKDRYLVGGLFKTWLPAYMFRYLPSYITDQTFIRQFSKYSKPLALRK</sequence>
<dbReference type="Pfam" id="PF00106">
    <property type="entry name" value="adh_short"/>
    <property type="match status" value="1"/>
</dbReference>
<evidence type="ECO:0000256" key="1">
    <source>
        <dbReference type="ARBA" id="ARBA00023002"/>
    </source>
</evidence>
<evidence type="ECO:0000256" key="2">
    <source>
        <dbReference type="RuleBase" id="RU000363"/>
    </source>
</evidence>
<gene>
    <name evidence="5" type="primary">LOC100368371</name>
</gene>
<dbReference type="SUPFAM" id="SSF51735">
    <property type="entry name" value="NAD(P)-binding Rossmann-fold domains"/>
    <property type="match status" value="1"/>
</dbReference>
<dbReference type="Gene3D" id="3.40.50.720">
    <property type="entry name" value="NAD(P)-binding Rossmann-like Domain"/>
    <property type="match status" value="1"/>
</dbReference>
<dbReference type="GeneID" id="100368371"/>
<dbReference type="InterPro" id="IPR036291">
    <property type="entry name" value="NAD(P)-bd_dom_sf"/>
</dbReference>
<comment type="similarity">
    <text evidence="2">Belongs to the short-chain dehydrogenases/reductases (SDR) family.</text>
</comment>
<protein>
    <submittedName>
        <fullName evidence="5">D-beta-hydroxybutyrate dehydrogenase, mitochondrial-like</fullName>
    </submittedName>
</protein>
<dbReference type="PANTHER" id="PTHR43313">
    <property type="entry name" value="SHORT-CHAIN DEHYDROGENASE/REDUCTASE FAMILY 9C"/>
    <property type="match status" value="1"/>
</dbReference>
<dbReference type="PRINTS" id="PR00081">
    <property type="entry name" value="GDHRDH"/>
</dbReference>
<proteinExistence type="inferred from homology"/>
<dbReference type="Proteomes" id="UP000694865">
    <property type="component" value="Unplaced"/>
</dbReference>
<evidence type="ECO:0000313" key="5">
    <source>
        <dbReference type="RefSeq" id="XP_006815765.1"/>
    </source>
</evidence>
<evidence type="ECO:0000256" key="3">
    <source>
        <dbReference type="SAM" id="Phobius"/>
    </source>
</evidence>
<evidence type="ECO:0000313" key="4">
    <source>
        <dbReference type="Proteomes" id="UP000694865"/>
    </source>
</evidence>